<evidence type="ECO:0000256" key="1">
    <source>
        <dbReference type="ARBA" id="ARBA00004141"/>
    </source>
</evidence>
<keyword evidence="8" id="KW-0067">ATP-binding</keyword>
<comment type="caution">
    <text evidence="17">The sequence shown here is derived from an EMBL/GenBank/DDBJ whole genome shotgun (WGS) entry which is preliminary data.</text>
</comment>
<evidence type="ECO:0000313" key="18">
    <source>
        <dbReference type="Proteomes" id="UP001153076"/>
    </source>
</evidence>
<dbReference type="Pfam" id="PF00664">
    <property type="entry name" value="ABC_membrane"/>
    <property type="match status" value="2"/>
</dbReference>
<dbReference type="SMART" id="SM00382">
    <property type="entry name" value="AAA"/>
    <property type="match status" value="1"/>
</dbReference>
<keyword evidence="9" id="KW-1278">Translocase</keyword>
<evidence type="ECO:0000256" key="6">
    <source>
        <dbReference type="ARBA" id="ARBA00022737"/>
    </source>
</evidence>
<dbReference type="InterPro" id="IPR050173">
    <property type="entry name" value="ABC_transporter_C-like"/>
</dbReference>
<dbReference type="PROSITE" id="PS50929">
    <property type="entry name" value="ABC_TM1F"/>
    <property type="match status" value="1"/>
</dbReference>
<feature type="transmembrane region" description="Helical" evidence="14">
    <location>
        <begin position="234"/>
        <end position="257"/>
    </location>
</feature>
<dbReference type="Pfam" id="PF00005">
    <property type="entry name" value="ABC_tran"/>
    <property type="match status" value="2"/>
</dbReference>
<evidence type="ECO:0000256" key="4">
    <source>
        <dbReference type="ARBA" id="ARBA00022448"/>
    </source>
</evidence>
<gene>
    <name evidence="17" type="ORF">Cgig2_031529</name>
</gene>
<evidence type="ECO:0000259" key="15">
    <source>
        <dbReference type="PROSITE" id="PS50893"/>
    </source>
</evidence>
<dbReference type="FunFam" id="1.20.1560.10:FF:000002">
    <property type="entry name" value="ABC transporter C family member 5"/>
    <property type="match status" value="1"/>
</dbReference>
<dbReference type="CDD" id="cd03250">
    <property type="entry name" value="ABCC_MRP_domain1"/>
    <property type="match status" value="1"/>
</dbReference>
<dbReference type="PROSITE" id="PS00211">
    <property type="entry name" value="ABC_TRANSPORTER_1"/>
    <property type="match status" value="1"/>
</dbReference>
<keyword evidence="6" id="KW-0677">Repeat</keyword>
<dbReference type="PANTHER" id="PTHR24223">
    <property type="entry name" value="ATP-BINDING CASSETTE SUB-FAMILY C"/>
    <property type="match status" value="1"/>
</dbReference>
<feature type="domain" description="ABC transporter" evidence="15">
    <location>
        <begin position="1"/>
        <end position="167"/>
    </location>
</feature>
<dbReference type="EC" id="7.6.2.2" evidence="3"/>
<protein>
    <recommendedName>
        <fullName evidence="3">ABC-type xenobiotic transporter</fullName>
        <ecNumber evidence="3">7.6.2.2</ecNumber>
    </recommendedName>
</protein>
<comment type="catalytic activity">
    <reaction evidence="12">
        <text>ATP + H2O + xenobioticSide 1 = ADP + phosphate + xenobioticSide 2.</text>
        <dbReference type="EC" id="7.6.2.2"/>
    </reaction>
</comment>
<keyword evidence="7" id="KW-0547">Nucleotide-binding</keyword>
<evidence type="ECO:0000256" key="8">
    <source>
        <dbReference type="ARBA" id="ARBA00022840"/>
    </source>
</evidence>
<name>A0A9Q1QBX2_9CARY</name>
<evidence type="ECO:0000256" key="13">
    <source>
        <dbReference type="SAM" id="MobiDB-lite"/>
    </source>
</evidence>
<dbReference type="PANTHER" id="PTHR24223:SF263">
    <property type="entry name" value="ABC-TYPE XENOBIOTIC TRANSPORTER"/>
    <property type="match status" value="1"/>
</dbReference>
<dbReference type="GO" id="GO:0008559">
    <property type="term" value="F:ABC-type xenobiotic transporter activity"/>
    <property type="evidence" value="ECO:0007669"/>
    <property type="project" value="UniProtKB-EC"/>
</dbReference>
<evidence type="ECO:0000256" key="10">
    <source>
        <dbReference type="ARBA" id="ARBA00022989"/>
    </source>
</evidence>
<feature type="domain" description="ABC transporter" evidence="15">
    <location>
        <begin position="574"/>
        <end position="808"/>
    </location>
</feature>
<evidence type="ECO:0000256" key="5">
    <source>
        <dbReference type="ARBA" id="ARBA00022692"/>
    </source>
</evidence>
<dbReference type="OrthoDB" id="6500128at2759"/>
<dbReference type="EMBL" id="JAKOGI010000338">
    <property type="protein sequence ID" value="KAJ8436588.1"/>
    <property type="molecule type" value="Genomic_DNA"/>
</dbReference>
<dbReference type="FunFam" id="3.40.50.300:FF:000997">
    <property type="entry name" value="Multidrug resistance-associated protein 1"/>
    <property type="match status" value="1"/>
</dbReference>
<evidence type="ECO:0000256" key="2">
    <source>
        <dbReference type="ARBA" id="ARBA00009726"/>
    </source>
</evidence>
<dbReference type="SUPFAM" id="SSF52540">
    <property type="entry name" value="P-loop containing nucleoside triphosphate hydrolases"/>
    <property type="match status" value="2"/>
</dbReference>
<organism evidence="17 18">
    <name type="scientific">Carnegiea gigantea</name>
    <dbReference type="NCBI Taxonomy" id="171969"/>
    <lineage>
        <taxon>Eukaryota</taxon>
        <taxon>Viridiplantae</taxon>
        <taxon>Streptophyta</taxon>
        <taxon>Embryophyta</taxon>
        <taxon>Tracheophyta</taxon>
        <taxon>Spermatophyta</taxon>
        <taxon>Magnoliopsida</taxon>
        <taxon>eudicotyledons</taxon>
        <taxon>Gunneridae</taxon>
        <taxon>Pentapetalae</taxon>
        <taxon>Caryophyllales</taxon>
        <taxon>Cactineae</taxon>
        <taxon>Cactaceae</taxon>
        <taxon>Cactoideae</taxon>
        <taxon>Echinocereeae</taxon>
        <taxon>Carnegiea</taxon>
    </lineage>
</organism>
<keyword evidence="5 14" id="KW-0812">Transmembrane</keyword>
<dbReference type="GO" id="GO:0016887">
    <property type="term" value="F:ATP hydrolysis activity"/>
    <property type="evidence" value="ECO:0007669"/>
    <property type="project" value="InterPro"/>
</dbReference>
<proteinExistence type="inferred from homology"/>
<dbReference type="InterPro" id="IPR044726">
    <property type="entry name" value="ABCC_6TM_D2"/>
</dbReference>
<dbReference type="CDD" id="cd03244">
    <property type="entry name" value="ABCC_MRP_domain2"/>
    <property type="match status" value="1"/>
</dbReference>
<feature type="compositionally biased region" description="Polar residues" evidence="13">
    <location>
        <begin position="193"/>
        <end position="203"/>
    </location>
</feature>
<feature type="transmembrane region" description="Helical" evidence="14">
    <location>
        <begin position="269"/>
        <end position="291"/>
    </location>
</feature>
<evidence type="ECO:0000256" key="9">
    <source>
        <dbReference type="ARBA" id="ARBA00022967"/>
    </source>
</evidence>
<keyword evidence="18" id="KW-1185">Reference proteome</keyword>
<evidence type="ECO:0000256" key="7">
    <source>
        <dbReference type="ARBA" id="ARBA00022741"/>
    </source>
</evidence>
<feature type="transmembrane region" description="Helical" evidence="14">
    <location>
        <begin position="342"/>
        <end position="363"/>
    </location>
</feature>
<dbReference type="SUPFAM" id="SSF90123">
    <property type="entry name" value="ABC transporter transmembrane region"/>
    <property type="match status" value="1"/>
</dbReference>
<dbReference type="GO" id="GO:0016020">
    <property type="term" value="C:membrane"/>
    <property type="evidence" value="ECO:0007669"/>
    <property type="project" value="UniProtKB-SubCell"/>
</dbReference>
<evidence type="ECO:0000313" key="17">
    <source>
        <dbReference type="EMBL" id="KAJ8436588.1"/>
    </source>
</evidence>
<dbReference type="InterPro" id="IPR027417">
    <property type="entry name" value="P-loop_NTPase"/>
</dbReference>
<feature type="compositionally biased region" description="Basic and acidic residues" evidence="13">
    <location>
        <begin position="172"/>
        <end position="188"/>
    </location>
</feature>
<dbReference type="AlphaFoldDB" id="A0A9Q1QBX2"/>
<feature type="domain" description="ABC transmembrane type-1" evidence="16">
    <location>
        <begin position="246"/>
        <end position="537"/>
    </location>
</feature>
<dbReference type="Gene3D" id="1.20.1560.10">
    <property type="entry name" value="ABC transporter type 1, transmembrane domain"/>
    <property type="match status" value="1"/>
</dbReference>
<dbReference type="InterPro" id="IPR003439">
    <property type="entry name" value="ABC_transporter-like_ATP-bd"/>
</dbReference>
<feature type="transmembrane region" description="Helical" evidence="14">
    <location>
        <begin position="383"/>
        <end position="405"/>
    </location>
</feature>
<dbReference type="CDD" id="cd18580">
    <property type="entry name" value="ABC_6TM_ABCC_D2"/>
    <property type="match status" value="1"/>
</dbReference>
<reference evidence="17" key="1">
    <citation type="submission" date="2022-04" db="EMBL/GenBank/DDBJ databases">
        <title>Carnegiea gigantea Genome sequencing and assembly v2.</title>
        <authorList>
            <person name="Copetti D."/>
            <person name="Sanderson M.J."/>
            <person name="Burquez A."/>
            <person name="Wojciechowski M.F."/>
        </authorList>
    </citation>
    <scope>NUCLEOTIDE SEQUENCE</scope>
    <source>
        <strain evidence="17">SGP5-SGP5p</strain>
        <tissue evidence="17">Aerial part</tissue>
    </source>
</reference>
<dbReference type="InterPro" id="IPR011527">
    <property type="entry name" value="ABC1_TM_dom"/>
</dbReference>
<dbReference type="PROSITE" id="PS50893">
    <property type="entry name" value="ABC_TRANSPORTER_2"/>
    <property type="match status" value="2"/>
</dbReference>
<sequence>MCVLVHGKTAYVSQTAWIQTGTIRDNILFGSPMDPQRYRDTVETCSLVKDIEMLPFGDLTMIGERGVNLSGGQKQRVQVARALYQDADVYLLDDPFSAVDAHTASSLFNQFVMGALCGKTVLLVTHQVDFLPAFDAVLLMAEGHIIKCGTYDQLMVSSSEFQGLVNAHREISRSNKHKENTPKTKCPERGTVNLDSEQQPQLNGDQLIQQEEREIGDNGLRPYIEYLSHGRGCLYLSTAVLSHILFLLGQSIQSYWLATNVQNSETSKLKLITVYSMIGSSLMIFLLARSFSIVSLSLDASQSIFSTLLKFLFRAPMSFFDATPLGRILSRVRWHISPEVKSSYLMVWLTYFLLQLSSDMGIIDLDVAMMISMTLASTLATYFSFGVMAFFTWEVLFVIVPVVYLTSLIQKYYYASAKELMRINGTTKSTVTSNIGEAISGATTIRAFGKEDQFFSKAVQLIDKNASPFFHSFSANEWLIQRLEMLCTVILSCSALALTMLPFSKSNSGFIGMALSYGLSLNSCLVSSVQSQCMLANMIVSAERLEQYMHIPSEAPEIVEGNRPASSWPDLGKVEICDLKVRYRPNGPLVLQGISCIFGGGDKIGIVGRTGSGKTTIISTVFRLVEPSEGKIIIDGIDISTIGLHDLRSNLGIIPQEPTLFSGSVRYNLDPLSEHTDQEIWQVLEKCQLRDAVQEKEGGLESLVLHDGSNWSMGQRQLFCLGRALIKRRKILVLDEATASIDNTTDAILQKTIRREFADCTVVTVAHRIPTVMDCTKVLAVSDGKVAEFDEPIKLVSKQDSLFGQLVREYWSYPGNASMQKE</sequence>
<evidence type="ECO:0000256" key="3">
    <source>
        <dbReference type="ARBA" id="ARBA00012191"/>
    </source>
</evidence>
<dbReference type="InterPro" id="IPR036640">
    <property type="entry name" value="ABC1_TM_sf"/>
</dbReference>
<evidence type="ECO:0000256" key="11">
    <source>
        <dbReference type="ARBA" id="ARBA00023136"/>
    </source>
</evidence>
<keyword evidence="10 14" id="KW-1133">Transmembrane helix</keyword>
<comment type="subcellular location">
    <subcellularLocation>
        <location evidence="1">Membrane</location>
        <topology evidence="1">Multi-pass membrane protein</topology>
    </subcellularLocation>
</comment>
<evidence type="ECO:0000259" key="16">
    <source>
        <dbReference type="PROSITE" id="PS50929"/>
    </source>
</evidence>
<keyword evidence="11 14" id="KW-0472">Membrane</keyword>
<dbReference type="Proteomes" id="UP001153076">
    <property type="component" value="Unassembled WGS sequence"/>
</dbReference>
<dbReference type="Gene3D" id="3.40.50.300">
    <property type="entry name" value="P-loop containing nucleotide triphosphate hydrolases"/>
    <property type="match status" value="2"/>
</dbReference>
<evidence type="ECO:0000256" key="12">
    <source>
        <dbReference type="ARBA" id="ARBA00034018"/>
    </source>
</evidence>
<feature type="region of interest" description="Disordered" evidence="13">
    <location>
        <begin position="172"/>
        <end position="203"/>
    </location>
</feature>
<dbReference type="GO" id="GO:0005524">
    <property type="term" value="F:ATP binding"/>
    <property type="evidence" value="ECO:0007669"/>
    <property type="project" value="UniProtKB-KW"/>
</dbReference>
<evidence type="ECO:0000256" key="14">
    <source>
        <dbReference type="SAM" id="Phobius"/>
    </source>
</evidence>
<dbReference type="InterPro" id="IPR017871">
    <property type="entry name" value="ABC_transporter-like_CS"/>
</dbReference>
<accession>A0A9Q1QBX2</accession>
<keyword evidence="4" id="KW-0813">Transport</keyword>
<dbReference type="InterPro" id="IPR003593">
    <property type="entry name" value="AAA+_ATPase"/>
</dbReference>
<dbReference type="FunFam" id="3.40.50.300:FF:000169">
    <property type="entry name" value="ABC transporter C family member 3"/>
    <property type="match status" value="1"/>
</dbReference>
<comment type="similarity">
    <text evidence="2">Belongs to the ABC transporter superfamily. ABCC family. Conjugate transporter (TC 3.A.1.208) subfamily.</text>
</comment>